<feature type="region of interest" description="Disordered" evidence="7">
    <location>
        <begin position="236"/>
        <end position="256"/>
    </location>
</feature>
<evidence type="ECO:0008006" key="10">
    <source>
        <dbReference type="Google" id="ProtNLM"/>
    </source>
</evidence>
<dbReference type="AlphaFoldDB" id="A0AAR5PGD1"/>
<evidence type="ECO:0000256" key="1">
    <source>
        <dbReference type="ARBA" id="ARBA00004300"/>
    </source>
</evidence>
<evidence type="ECO:0000256" key="6">
    <source>
        <dbReference type="SAM" id="Coils"/>
    </source>
</evidence>
<reference evidence="8" key="2">
    <citation type="submission" date="2024-08" db="UniProtKB">
        <authorList>
            <consortium name="EnsemblMetazoa"/>
        </authorList>
    </citation>
    <scope>IDENTIFICATION</scope>
</reference>
<evidence type="ECO:0000313" key="8">
    <source>
        <dbReference type="EnsemblMetazoa" id="XP_019760103.1"/>
    </source>
</evidence>
<evidence type="ECO:0000256" key="5">
    <source>
        <dbReference type="ARBA" id="ARBA00023212"/>
    </source>
</evidence>
<evidence type="ECO:0000313" key="9">
    <source>
        <dbReference type="Proteomes" id="UP000019118"/>
    </source>
</evidence>
<reference evidence="9" key="1">
    <citation type="journal article" date="2013" name="Genome Biol.">
        <title>Draft genome of the mountain pine beetle, Dendroctonus ponderosae Hopkins, a major forest pest.</title>
        <authorList>
            <person name="Keeling C.I."/>
            <person name="Yuen M.M."/>
            <person name="Liao N.Y."/>
            <person name="Docking T.R."/>
            <person name="Chan S.K."/>
            <person name="Taylor G.A."/>
            <person name="Palmquist D.L."/>
            <person name="Jackman S.D."/>
            <person name="Nguyen A."/>
            <person name="Li M."/>
            <person name="Henderson H."/>
            <person name="Janes J.K."/>
            <person name="Zhao Y."/>
            <person name="Pandoh P."/>
            <person name="Moore R."/>
            <person name="Sperling F.A."/>
            <person name="Huber D.P."/>
            <person name="Birol I."/>
            <person name="Jones S.J."/>
            <person name="Bohlmann J."/>
        </authorList>
    </citation>
    <scope>NUCLEOTIDE SEQUENCE</scope>
</reference>
<dbReference type="GO" id="GO:1902017">
    <property type="term" value="P:regulation of cilium assembly"/>
    <property type="evidence" value="ECO:0007669"/>
    <property type="project" value="TreeGrafter"/>
</dbReference>
<name>A0AAR5PGD1_DENPD</name>
<accession>A0AAR5PGD1</accession>
<dbReference type="PANTHER" id="PTHR23162:SF10">
    <property type="entry name" value="FI13205P"/>
    <property type="match status" value="1"/>
</dbReference>
<evidence type="ECO:0000256" key="2">
    <source>
        <dbReference type="ARBA" id="ARBA00009316"/>
    </source>
</evidence>
<sequence>MQNSSKLLVEDAIESADIGETAILKADLGLDRKVGRKPHPNPLIQKNLKFLHEFCNLFGKSPAPGGHVDTAFKRSLRNYSPGFDLVWELSRIESIGSTQKKSIKKKPKPRSRLTQTHHCQGHQAPFYRVEDFRRVKADEPLAQSDHVSKVDRLATELLSQVQHSEPENKELFSRGAEYFKSDSESEKEFYSPQEEFLFGSQSNLEQLSQSPDPGTVCALSEVSITNLVSDQLSDPLAETDNQLSPSKKSSSSDSLLGVEETLQSLYKMAEDFANEDLEAADFTDTEHDGSEEGDDELKDVEEMIQQASEELQKVADENQRLITTLDEGEDVVNVTNPEEGESDEPKQPLGEAGDGSVFKFDPKIDAAVLAELEAAEKQAKATAQVITDLKNRVSELLQKEKMTEGEARELEEKNQALKAQMILFEEKTKRIQFILGQANLFDKMQPMQPPLQIPHAEDILPKMLVCGAPDAFMPKIVLCHDRKNHKSCRSRSSSRSPELIPIARKLSQSYNMQEKLVNENASLEDTRYRLQSNLIDKDRTVECLQRQLCSLQTEMRMVHQENVVLNEKLQHCPNASCPKNSRSNSPTREGGGTGVKMSCGPGKGLCPADVENRLQEYSQTTNQLEKQLVDVEQDVKIIQQELLEVQKEREHLEHHRKMLALSPPCHPSPCPSPYPSCKPYPPCGHPPCPTLPCCPSEASGEDQPFKEMKEKYARLQEDFKAKLTEVAGLRADNEKLKELADKAEENRAKLDMKVKELEKKLKELRGDAGDKGIGSREQLIDLQQQLKVHKELYRQAQDELEELRALVEDIQGQLNDYRNKYLEAIQTIEEQRRQIEIMRMENNRISEQVNLEIVRVKNQFQEKLQELAPLPDILKATQVKLQEAQQMHLLAERNNEAMNRELQSYKDKLKVIMDEMALADDDKATGAGEKDILAKRLKEMESALQEARDENGELLMEIEQIRETADENKRMADEKLHEIAQLETQLESVREESARQVTRIKDRCEIVRKSTQNQVSDLERQLAQTRACAKQAEKERDDVRQKMQLQIRNLNENFEDAQMRIRNLQGHVNFLKNSYCSPSEQESPIEKKADPCCCASDY</sequence>
<dbReference type="EnsemblMetazoa" id="XM_019904544.1">
    <property type="protein sequence ID" value="XP_019760103.1"/>
    <property type="gene ID" value="LOC109537695"/>
</dbReference>
<keyword evidence="3" id="KW-0963">Cytoplasm</keyword>
<feature type="coiled-coil region" evidence="6">
    <location>
        <begin position="614"/>
        <end position="655"/>
    </location>
</feature>
<evidence type="ECO:0000256" key="4">
    <source>
        <dbReference type="ARBA" id="ARBA00023054"/>
    </source>
</evidence>
<proteinExistence type="inferred from homology"/>
<feature type="compositionally biased region" description="Low complexity" evidence="7">
    <location>
        <begin position="243"/>
        <end position="256"/>
    </location>
</feature>
<comment type="subcellular location">
    <subcellularLocation>
        <location evidence="1">Cytoplasm</location>
        <location evidence="1">Cytoskeleton</location>
        <location evidence="1">Microtubule organizing center</location>
        <location evidence="1">Centrosome</location>
    </subcellularLocation>
</comment>
<dbReference type="Proteomes" id="UP000019118">
    <property type="component" value="Unassembled WGS sequence"/>
</dbReference>
<feature type="coiled-coil region" evidence="6">
    <location>
        <begin position="874"/>
        <end position="1067"/>
    </location>
</feature>
<dbReference type="InterPro" id="IPR026099">
    <property type="entry name" value="Odf2-rel"/>
</dbReference>
<keyword evidence="5" id="KW-0206">Cytoskeleton</keyword>
<protein>
    <recommendedName>
        <fullName evidence="10">Myosin tail domain-containing protein</fullName>
    </recommendedName>
</protein>
<organism evidence="8 9">
    <name type="scientific">Dendroctonus ponderosae</name>
    <name type="common">Mountain pine beetle</name>
    <dbReference type="NCBI Taxonomy" id="77166"/>
    <lineage>
        <taxon>Eukaryota</taxon>
        <taxon>Metazoa</taxon>
        <taxon>Ecdysozoa</taxon>
        <taxon>Arthropoda</taxon>
        <taxon>Hexapoda</taxon>
        <taxon>Insecta</taxon>
        <taxon>Pterygota</taxon>
        <taxon>Neoptera</taxon>
        <taxon>Endopterygota</taxon>
        <taxon>Coleoptera</taxon>
        <taxon>Polyphaga</taxon>
        <taxon>Cucujiformia</taxon>
        <taxon>Curculionidae</taxon>
        <taxon>Scolytinae</taxon>
        <taxon>Dendroctonus</taxon>
    </lineage>
</organism>
<feature type="coiled-coil region" evidence="6">
    <location>
        <begin position="372"/>
        <end position="427"/>
    </location>
</feature>
<evidence type="ECO:0000256" key="7">
    <source>
        <dbReference type="SAM" id="MobiDB-lite"/>
    </source>
</evidence>
<dbReference type="Gene3D" id="1.10.287.1490">
    <property type="match status" value="1"/>
</dbReference>
<feature type="compositionally biased region" description="Basic residues" evidence="7">
    <location>
        <begin position="101"/>
        <end position="111"/>
    </location>
</feature>
<feature type="compositionally biased region" description="Polar residues" evidence="7">
    <location>
        <begin position="577"/>
        <end position="587"/>
    </location>
</feature>
<comment type="similarity">
    <text evidence="2">Belongs to the ODF2 family.</text>
</comment>
<feature type="region of interest" description="Disordered" evidence="7">
    <location>
        <begin position="576"/>
        <end position="596"/>
    </location>
</feature>
<dbReference type="PANTHER" id="PTHR23162">
    <property type="entry name" value="OUTER DENSE FIBER OF SPERM TAILS 2"/>
    <property type="match status" value="1"/>
</dbReference>
<feature type="coiled-coil region" evidence="6">
    <location>
        <begin position="705"/>
        <end position="848"/>
    </location>
</feature>
<keyword evidence="9" id="KW-1185">Reference proteome</keyword>
<keyword evidence="4 6" id="KW-0175">Coiled coil</keyword>
<feature type="region of interest" description="Disordered" evidence="7">
    <location>
        <begin position="98"/>
        <end position="119"/>
    </location>
</feature>
<dbReference type="GO" id="GO:0005813">
    <property type="term" value="C:centrosome"/>
    <property type="evidence" value="ECO:0007669"/>
    <property type="project" value="UniProtKB-SubCell"/>
</dbReference>
<feature type="region of interest" description="Disordered" evidence="7">
    <location>
        <begin position="334"/>
        <end position="356"/>
    </location>
</feature>
<feature type="coiled-coil region" evidence="6">
    <location>
        <begin position="290"/>
        <end position="324"/>
    </location>
</feature>
<evidence type="ECO:0000256" key="3">
    <source>
        <dbReference type="ARBA" id="ARBA00022490"/>
    </source>
</evidence>